<dbReference type="RefSeq" id="WP_158194804.1">
    <property type="nucleotide sequence ID" value="NZ_CP046908.1"/>
</dbReference>
<evidence type="ECO:0000313" key="2">
    <source>
        <dbReference type="EMBL" id="QGZ35949.1"/>
    </source>
</evidence>
<name>A0A857CAN4_9HYPH</name>
<dbReference type="AlphaFoldDB" id="A0A857CAN4"/>
<keyword evidence="1" id="KW-0472">Membrane</keyword>
<dbReference type="KEGG" id="siw:GH266_16505"/>
<feature type="transmembrane region" description="Helical" evidence="1">
    <location>
        <begin position="102"/>
        <end position="124"/>
    </location>
</feature>
<sequence length="164" mass="17675">MQSHAAPAAAAASFFPPLTLATLVTALIAGVLADGTWEFWARVITPLWVGGPLQPAALVQSVFGFSSFALAEAIHLVVGVVFYPLGYLFIAKPIADRFLPFLPWPVVALGYGVGLWIFALYIMAHLFAGLPPFLNFITLTWASLIGHLLFGLVVGIVVRWRMPA</sequence>
<feature type="transmembrane region" description="Helical" evidence="1">
    <location>
        <begin position="57"/>
        <end position="90"/>
    </location>
</feature>
<gene>
    <name evidence="2" type="ORF">GH266_16505</name>
</gene>
<keyword evidence="1" id="KW-1133">Transmembrane helix</keyword>
<keyword evidence="1" id="KW-0812">Transmembrane</keyword>
<feature type="transmembrane region" description="Helical" evidence="1">
    <location>
        <begin position="136"/>
        <end position="158"/>
    </location>
</feature>
<accession>A0A857CAN4</accession>
<evidence type="ECO:0000313" key="3">
    <source>
        <dbReference type="Proteomes" id="UP000435648"/>
    </source>
</evidence>
<dbReference type="EMBL" id="CP046908">
    <property type="protein sequence ID" value="QGZ35949.1"/>
    <property type="molecule type" value="Genomic_DNA"/>
</dbReference>
<evidence type="ECO:0008006" key="4">
    <source>
        <dbReference type="Google" id="ProtNLM"/>
    </source>
</evidence>
<proteinExistence type="predicted"/>
<reference evidence="2 3" key="1">
    <citation type="submission" date="2019-12" db="EMBL/GenBank/DDBJ databases">
        <title>The genome of Stappia indica PHM037.</title>
        <authorList>
            <person name="Kacar D."/>
            <person name="Galan B."/>
            <person name="Canedo L."/>
            <person name="Rodriguez P."/>
            <person name="de la Calle F."/>
            <person name="Garcia J.L."/>
        </authorList>
    </citation>
    <scope>NUCLEOTIDE SEQUENCE [LARGE SCALE GENOMIC DNA]</scope>
    <source>
        <strain evidence="2 3">PHM037</strain>
    </source>
</reference>
<organism evidence="2 3">
    <name type="scientific">Stappia indica</name>
    <dbReference type="NCBI Taxonomy" id="538381"/>
    <lineage>
        <taxon>Bacteria</taxon>
        <taxon>Pseudomonadati</taxon>
        <taxon>Pseudomonadota</taxon>
        <taxon>Alphaproteobacteria</taxon>
        <taxon>Hyphomicrobiales</taxon>
        <taxon>Stappiaceae</taxon>
        <taxon>Stappia</taxon>
    </lineage>
</organism>
<dbReference type="Proteomes" id="UP000435648">
    <property type="component" value="Chromosome"/>
</dbReference>
<dbReference type="OrthoDB" id="7347542at2"/>
<protein>
    <recommendedName>
        <fullName evidence="4">DUF1440 domain-containing protein</fullName>
    </recommendedName>
</protein>
<evidence type="ECO:0000256" key="1">
    <source>
        <dbReference type="SAM" id="Phobius"/>
    </source>
</evidence>